<feature type="non-terminal residue" evidence="1">
    <location>
        <position position="155"/>
    </location>
</feature>
<dbReference type="AlphaFoldDB" id="X1S0H5"/>
<gene>
    <name evidence="1" type="ORF">S12H4_17682</name>
</gene>
<dbReference type="EMBL" id="BARW01008665">
    <property type="protein sequence ID" value="GAI86492.1"/>
    <property type="molecule type" value="Genomic_DNA"/>
</dbReference>
<proteinExistence type="predicted"/>
<reference evidence="1" key="1">
    <citation type="journal article" date="2014" name="Front. Microbiol.">
        <title>High frequency of phylogenetically diverse reductive dehalogenase-homologous genes in deep subseafloor sedimentary metagenomes.</title>
        <authorList>
            <person name="Kawai M."/>
            <person name="Futagami T."/>
            <person name="Toyoda A."/>
            <person name="Takaki Y."/>
            <person name="Nishi S."/>
            <person name="Hori S."/>
            <person name="Arai W."/>
            <person name="Tsubouchi T."/>
            <person name="Morono Y."/>
            <person name="Uchiyama I."/>
            <person name="Ito T."/>
            <person name="Fujiyama A."/>
            <person name="Inagaki F."/>
            <person name="Takami H."/>
        </authorList>
    </citation>
    <scope>NUCLEOTIDE SEQUENCE</scope>
    <source>
        <strain evidence="1">Expedition CK06-06</strain>
    </source>
</reference>
<name>X1S0H5_9ZZZZ</name>
<comment type="caution">
    <text evidence="1">The sequence shown here is derived from an EMBL/GenBank/DDBJ whole genome shotgun (WGS) entry which is preliminary data.</text>
</comment>
<evidence type="ECO:0000313" key="1">
    <source>
        <dbReference type="EMBL" id="GAI86492.1"/>
    </source>
</evidence>
<sequence length="155" mass="16320">MAELSGENGDVYFNEGLTNPALANTIIFGPGSTGILTDQTITSSTAGGTSGKINFEDAGYVEGMLVKVEDATSSGNNRIFTINAVNNFELTVNEAVTTGSDTGTPVFTEWEPGIQVLGFYNWTSSLVGDTLETTDFDSSGYREYIAGLTGWTATA</sequence>
<protein>
    <submittedName>
        <fullName evidence="1">Uncharacterized protein</fullName>
    </submittedName>
</protein>
<accession>X1S0H5</accession>
<organism evidence="1">
    <name type="scientific">marine sediment metagenome</name>
    <dbReference type="NCBI Taxonomy" id="412755"/>
    <lineage>
        <taxon>unclassified sequences</taxon>
        <taxon>metagenomes</taxon>
        <taxon>ecological metagenomes</taxon>
    </lineage>
</organism>